<dbReference type="EMBL" id="OW240920">
    <property type="protein sequence ID" value="CAH2315503.1"/>
    <property type="molecule type" value="Genomic_DNA"/>
</dbReference>
<keyword evidence="2" id="KW-1185">Reference proteome</keyword>
<protein>
    <submittedName>
        <fullName evidence="1">Uncharacterized protein</fullName>
    </submittedName>
</protein>
<evidence type="ECO:0000313" key="2">
    <source>
        <dbReference type="Proteomes" id="UP001295444"/>
    </source>
</evidence>
<dbReference type="AlphaFoldDB" id="A0AAD1WNY3"/>
<accession>A0AAD1WNY3</accession>
<name>A0AAD1WNY3_PELCU</name>
<gene>
    <name evidence="1" type="ORF">PECUL_23A053038</name>
</gene>
<evidence type="ECO:0000313" key="1">
    <source>
        <dbReference type="EMBL" id="CAH2315503.1"/>
    </source>
</evidence>
<sequence length="97" mass="11295">NKPNLLESLLLDNPLEGDISKQQSEENEGRRIEGNDYDNLLKHLDIQFGKMKEEIQANTLEIKKELLTLGSRIQGIEEKLDLMEQREKVIREEYTAI</sequence>
<organism evidence="1 2">
    <name type="scientific">Pelobates cultripes</name>
    <name type="common">Western spadefoot toad</name>
    <dbReference type="NCBI Taxonomy" id="61616"/>
    <lineage>
        <taxon>Eukaryota</taxon>
        <taxon>Metazoa</taxon>
        <taxon>Chordata</taxon>
        <taxon>Craniata</taxon>
        <taxon>Vertebrata</taxon>
        <taxon>Euteleostomi</taxon>
        <taxon>Amphibia</taxon>
        <taxon>Batrachia</taxon>
        <taxon>Anura</taxon>
        <taxon>Pelobatoidea</taxon>
        <taxon>Pelobatidae</taxon>
        <taxon>Pelobates</taxon>
    </lineage>
</organism>
<feature type="non-terminal residue" evidence="1">
    <location>
        <position position="1"/>
    </location>
</feature>
<proteinExistence type="predicted"/>
<dbReference type="Proteomes" id="UP001295444">
    <property type="component" value="Chromosome 09"/>
</dbReference>
<reference evidence="1" key="1">
    <citation type="submission" date="2022-03" db="EMBL/GenBank/DDBJ databases">
        <authorList>
            <person name="Alioto T."/>
            <person name="Alioto T."/>
            <person name="Gomez Garrido J."/>
        </authorList>
    </citation>
    <scope>NUCLEOTIDE SEQUENCE</scope>
</reference>